<evidence type="ECO:0000313" key="1">
    <source>
        <dbReference type="EMBL" id="QCK15211.1"/>
    </source>
</evidence>
<dbReference type="EMBL" id="CP028923">
    <property type="protein sequence ID" value="QCK15211.1"/>
    <property type="molecule type" value="Genomic_DNA"/>
</dbReference>
<proteinExistence type="predicted"/>
<dbReference type="Proteomes" id="UP000298616">
    <property type="component" value="Chromosome"/>
</dbReference>
<keyword evidence="2" id="KW-1185">Reference proteome</keyword>
<reference evidence="1 2" key="1">
    <citation type="submission" date="2018-04" db="EMBL/GenBank/DDBJ databases">
        <title>Complete genome uncultured novel isolate.</title>
        <authorList>
            <person name="Merlino G."/>
        </authorList>
    </citation>
    <scope>NUCLEOTIDE SEQUENCE [LARGE SCALE GENOMIC DNA]</scope>
    <source>
        <strain evidence="2">R1DC9</strain>
    </source>
</reference>
<sequence length="129" mass="15516">MFRKILYNDNFIGNMMERYDFMSEAFMELDSTDESYFVHFGLSHVMLNAKNGFVKNLLTEEKYKDKILVIGIHPVDSPFDEYDEKFRTLTDCENFLFKPNPNDPDFGAYSNYNQWMLIQFNPERYDRIK</sequence>
<dbReference type="KEGG" id="fpf:DCC35_10875"/>
<evidence type="ECO:0000313" key="2">
    <source>
        <dbReference type="Proteomes" id="UP000298616"/>
    </source>
</evidence>
<dbReference type="RefSeq" id="WP_137090796.1">
    <property type="nucleotide sequence ID" value="NZ_CP028923.1"/>
</dbReference>
<gene>
    <name evidence="1" type="ORF">DCC35_10875</name>
</gene>
<protein>
    <submittedName>
        <fullName evidence="1">Uncharacterized protein</fullName>
    </submittedName>
</protein>
<organism evidence="1 2">
    <name type="scientific">Mangrovivirga cuniculi</name>
    <dbReference type="NCBI Taxonomy" id="2715131"/>
    <lineage>
        <taxon>Bacteria</taxon>
        <taxon>Pseudomonadati</taxon>
        <taxon>Bacteroidota</taxon>
        <taxon>Cytophagia</taxon>
        <taxon>Cytophagales</taxon>
        <taxon>Mangrovivirgaceae</taxon>
        <taxon>Mangrovivirga</taxon>
    </lineage>
</organism>
<name>A0A4D7JHV5_9BACT</name>
<accession>A0A4D7JHV5</accession>
<dbReference type="AlphaFoldDB" id="A0A4D7JHV5"/>